<sequence length="279" mass="30741">MPDHAPSALQWLIGVELAGFRERAGLSLAELATRTGLGKPKLGHLETGRSRQYPDDIATILRACGAAAHDIDRITSLASRADSSSWWAPWSDVVPDWFRTFVGLEGLAAAEFVFEPLILPGLLQTEEYAREANRRAGRVRADHEARVIEFRMARARRLTQDDVPLRLHAVVTEQALRLGVGTPEIRQAQYEHLLGLAQQANVTLQVVRPEAGPHDAMTGQFVVLDFAQARSVVYVEVQDGALYAASPGRVDTYKQSARSLEEVALPPDDSRDFIADLIT</sequence>
<dbReference type="Pfam" id="PF19054">
    <property type="entry name" value="DUF5753"/>
    <property type="match status" value="1"/>
</dbReference>
<evidence type="ECO:0000259" key="1">
    <source>
        <dbReference type="PROSITE" id="PS50943"/>
    </source>
</evidence>
<reference evidence="2" key="2">
    <citation type="submission" date="2020-09" db="EMBL/GenBank/DDBJ databases">
        <authorList>
            <person name="Sun Q."/>
            <person name="Zhou Y."/>
        </authorList>
    </citation>
    <scope>NUCLEOTIDE SEQUENCE</scope>
    <source>
        <strain evidence="2">CGMCC 4.5737</strain>
    </source>
</reference>
<dbReference type="Pfam" id="PF13560">
    <property type="entry name" value="HTH_31"/>
    <property type="match status" value="1"/>
</dbReference>
<organism evidence="2 3">
    <name type="scientific">Longimycelium tulufanense</name>
    <dbReference type="NCBI Taxonomy" id="907463"/>
    <lineage>
        <taxon>Bacteria</taxon>
        <taxon>Bacillati</taxon>
        <taxon>Actinomycetota</taxon>
        <taxon>Actinomycetes</taxon>
        <taxon>Pseudonocardiales</taxon>
        <taxon>Pseudonocardiaceae</taxon>
        <taxon>Longimycelium</taxon>
    </lineage>
</organism>
<dbReference type="InterPro" id="IPR001387">
    <property type="entry name" value="Cro/C1-type_HTH"/>
</dbReference>
<dbReference type="GO" id="GO:0003677">
    <property type="term" value="F:DNA binding"/>
    <property type="evidence" value="ECO:0007669"/>
    <property type="project" value="InterPro"/>
</dbReference>
<reference evidence="2" key="1">
    <citation type="journal article" date="2014" name="Int. J. Syst. Evol. Microbiol.">
        <title>Complete genome sequence of Corynebacterium casei LMG S-19264T (=DSM 44701T), isolated from a smear-ripened cheese.</title>
        <authorList>
            <consortium name="US DOE Joint Genome Institute (JGI-PGF)"/>
            <person name="Walter F."/>
            <person name="Albersmeier A."/>
            <person name="Kalinowski J."/>
            <person name="Ruckert C."/>
        </authorList>
    </citation>
    <scope>NUCLEOTIDE SEQUENCE</scope>
    <source>
        <strain evidence="2">CGMCC 4.5737</strain>
    </source>
</reference>
<keyword evidence="3" id="KW-1185">Reference proteome</keyword>
<dbReference type="InterPro" id="IPR043917">
    <property type="entry name" value="DUF5753"/>
</dbReference>
<dbReference type="EMBL" id="BMMK01000054">
    <property type="protein sequence ID" value="GGM82026.1"/>
    <property type="molecule type" value="Genomic_DNA"/>
</dbReference>
<evidence type="ECO:0000313" key="3">
    <source>
        <dbReference type="Proteomes" id="UP000637578"/>
    </source>
</evidence>
<dbReference type="SMART" id="SM00530">
    <property type="entry name" value="HTH_XRE"/>
    <property type="match status" value="1"/>
</dbReference>
<evidence type="ECO:0000313" key="2">
    <source>
        <dbReference type="EMBL" id="GGM82026.1"/>
    </source>
</evidence>
<proteinExistence type="predicted"/>
<gene>
    <name evidence="2" type="ORF">GCM10012275_60820</name>
</gene>
<comment type="caution">
    <text evidence="2">The sequence shown here is derived from an EMBL/GenBank/DDBJ whole genome shotgun (WGS) entry which is preliminary data.</text>
</comment>
<dbReference type="SUPFAM" id="SSF47413">
    <property type="entry name" value="lambda repressor-like DNA-binding domains"/>
    <property type="match status" value="1"/>
</dbReference>
<dbReference type="Gene3D" id="1.10.260.40">
    <property type="entry name" value="lambda repressor-like DNA-binding domains"/>
    <property type="match status" value="1"/>
</dbReference>
<dbReference type="RefSeq" id="WP_189061876.1">
    <property type="nucleotide sequence ID" value="NZ_BMMK01000054.1"/>
</dbReference>
<feature type="domain" description="HTH cro/C1-type" evidence="1">
    <location>
        <begin position="17"/>
        <end position="71"/>
    </location>
</feature>
<accession>A0A8J3CK58</accession>
<protein>
    <submittedName>
        <fullName evidence="2">Transcriptional regulator</fullName>
    </submittedName>
</protein>
<dbReference type="Proteomes" id="UP000637578">
    <property type="component" value="Unassembled WGS sequence"/>
</dbReference>
<dbReference type="PROSITE" id="PS50943">
    <property type="entry name" value="HTH_CROC1"/>
    <property type="match status" value="1"/>
</dbReference>
<name>A0A8J3CK58_9PSEU</name>
<dbReference type="CDD" id="cd00093">
    <property type="entry name" value="HTH_XRE"/>
    <property type="match status" value="1"/>
</dbReference>
<dbReference type="InterPro" id="IPR010982">
    <property type="entry name" value="Lambda_DNA-bd_dom_sf"/>
</dbReference>
<dbReference type="AlphaFoldDB" id="A0A8J3CK58"/>